<protein>
    <submittedName>
        <fullName evidence="2">Uncharacterized protein</fullName>
    </submittedName>
</protein>
<accession>A0ABU7EZJ6</accession>
<sequence length="92" mass="10394">MDVKVVVPDKQRCPDFPLPRHLLQILWENTEGYPGQPACPGQSPGPPPGGAYLKQLKREASRRDPKQMPKLPKLILLNVEEQGLYSEVFVDF</sequence>
<comment type="caution">
    <text evidence="2">The sequence shown here is derived from an EMBL/GenBank/DDBJ whole genome shotgun (WGS) entry which is preliminary data.</text>
</comment>
<keyword evidence="3" id="KW-1185">Reference proteome</keyword>
<name>A0ABU7EZJ6_9TELE</name>
<dbReference type="EMBL" id="JAHUTJ010073794">
    <property type="protein sequence ID" value="MED6292474.1"/>
    <property type="molecule type" value="Genomic_DNA"/>
</dbReference>
<organism evidence="2 3">
    <name type="scientific">Characodon lateralis</name>
    <dbReference type="NCBI Taxonomy" id="208331"/>
    <lineage>
        <taxon>Eukaryota</taxon>
        <taxon>Metazoa</taxon>
        <taxon>Chordata</taxon>
        <taxon>Craniata</taxon>
        <taxon>Vertebrata</taxon>
        <taxon>Euteleostomi</taxon>
        <taxon>Actinopterygii</taxon>
        <taxon>Neopterygii</taxon>
        <taxon>Teleostei</taxon>
        <taxon>Neoteleostei</taxon>
        <taxon>Acanthomorphata</taxon>
        <taxon>Ovalentaria</taxon>
        <taxon>Atherinomorphae</taxon>
        <taxon>Cyprinodontiformes</taxon>
        <taxon>Goodeidae</taxon>
        <taxon>Characodon</taxon>
    </lineage>
</organism>
<proteinExistence type="predicted"/>
<evidence type="ECO:0000313" key="3">
    <source>
        <dbReference type="Proteomes" id="UP001352852"/>
    </source>
</evidence>
<feature type="region of interest" description="Disordered" evidence="1">
    <location>
        <begin position="33"/>
        <end position="52"/>
    </location>
</feature>
<evidence type="ECO:0000313" key="2">
    <source>
        <dbReference type="EMBL" id="MED6292474.1"/>
    </source>
</evidence>
<gene>
    <name evidence="2" type="ORF">CHARACLAT_000564</name>
</gene>
<evidence type="ECO:0000256" key="1">
    <source>
        <dbReference type="SAM" id="MobiDB-lite"/>
    </source>
</evidence>
<dbReference type="Proteomes" id="UP001352852">
    <property type="component" value="Unassembled WGS sequence"/>
</dbReference>
<reference evidence="2 3" key="1">
    <citation type="submission" date="2021-06" db="EMBL/GenBank/DDBJ databases">
        <authorList>
            <person name="Palmer J.M."/>
        </authorList>
    </citation>
    <scope>NUCLEOTIDE SEQUENCE [LARGE SCALE GENOMIC DNA]</scope>
    <source>
        <strain evidence="2 3">CL_MEX2019</strain>
        <tissue evidence="2">Muscle</tissue>
    </source>
</reference>